<keyword evidence="1" id="KW-1133">Transmembrane helix</keyword>
<feature type="domain" description="DUF6286" evidence="3">
    <location>
        <begin position="68"/>
        <end position="168"/>
    </location>
</feature>
<keyword evidence="2" id="KW-0732">Signal</keyword>
<dbReference type="EMBL" id="JAYFSI010000006">
    <property type="protein sequence ID" value="MEA5363001.1"/>
    <property type="molecule type" value="Genomic_DNA"/>
</dbReference>
<feature type="transmembrane region" description="Helical" evidence="1">
    <location>
        <begin position="57"/>
        <end position="79"/>
    </location>
</feature>
<protein>
    <submittedName>
        <fullName evidence="4">DUF6286 domain-containing protein</fullName>
    </submittedName>
</protein>
<accession>A0ABU5R9R9</accession>
<keyword evidence="5" id="KW-1185">Reference proteome</keyword>
<evidence type="ECO:0000256" key="1">
    <source>
        <dbReference type="SAM" id="Phobius"/>
    </source>
</evidence>
<dbReference type="PROSITE" id="PS51257">
    <property type="entry name" value="PROKAR_LIPOPROTEIN"/>
    <property type="match status" value="1"/>
</dbReference>
<name>A0ABU5R9R9_9PSEU</name>
<reference evidence="4 5" key="1">
    <citation type="submission" date="2023-12" db="EMBL/GenBank/DDBJ databases">
        <title>Amycolatopsis sp. V23-08.</title>
        <authorList>
            <person name="Somphong A."/>
        </authorList>
    </citation>
    <scope>NUCLEOTIDE SEQUENCE [LARGE SCALE GENOMIC DNA]</scope>
    <source>
        <strain evidence="4 5">V23-08</strain>
    </source>
</reference>
<dbReference type="Proteomes" id="UP001304298">
    <property type="component" value="Unassembled WGS sequence"/>
</dbReference>
<dbReference type="InterPro" id="IPR046253">
    <property type="entry name" value="DUF6286"/>
</dbReference>
<dbReference type="RefSeq" id="WP_323330757.1">
    <property type="nucleotide sequence ID" value="NZ_JAYFSI010000006.1"/>
</dbReference>
<proteinExistence type="predicted"/>
<evidence type="ECO:0000313" key="5">
    <source>
        <dbReference type="Proteomes" id="UP001304298"/>
    </source>
</evidence>
<comment type="caution">
    <text evidence="4">The sequence shown here is derived from an EMBL/GenBank/DDBJ whole genome shotgun (WGS) entry which is preliminary data.</text>
</comment>
<dbReference type="Pfam" id="PF19803">
    <property type="entry name" value="DUF6286"/>
    <property type="match status" value="1"/>
</dbReference>
<keyword evidence="1" id="KW-0472">Membrane</keyword>
<evidence type="ECO:0000313" key="4">
    <source>
        <dbReference type="EMBL" id="MEA5363001.1"/>
    </source>
</evidence>
<feature type="signal peptide" evidence="2">
    <location>
        <begin position="1"/>
        <end position="25"/>
    </location>
</feature>
<sequence>MKRRPRRSTPAALVAVVLLAGCVLAAVVAIQTIFGQAPWISYSGIADRLHATHWNDLVPVLAGVAAGVLGLVLLAAAFLPGKLVVLPLQGETDSGASRRSYRSTLRAAASDVDGVAAATLKVKRRKVIARVRTARTNVEGLPEAVRTAIERRLAQIAPATTPAVKVRVTSTRSTS</sequence>
<keyword evidence="1" id="KW-0812">Transmembrane</keyword>
<evidence type="ECO:0000259" key="3">
    <source>
        <dbReference type="Pfam" id="PF19803"/>
    </source>
</evidence>
<evidence type="ECO:0000256" key="2">
    <source>
        <dbReference type="SAM" id="SignalP"/>
    </source>
</evidence>
<feature type="chain" id="PRO_5047495345" evidence="2">
    <location>
        <begin position="26"/>
        <end position="175"/>
    </location>
</feature>
<organism evidence="4 5">
    <name type="scientific">Amycolatopsis heterodermiae</name>
    <dbReference type="NCBI Taxonomy" id="3110235"/>
    <lineage>
        <taxon>Bacteria</taxon>
        <taxon>Bacillati</taxon>
        <taxon>Actinomycetota</taxon>
        <taxon>Actinomycetes</taxon>
        <taxon>Pseudonocardiales</taxon>
        <taxon>Pseudonocardiaceae</taxon>
        <taxon>Amycolatopsis</taxon>
    </lineage>
</organism>
<gene>
    <name evidence="4" type="ORF">VA596_25955</name>
</gene>